<comment type="caution">
    <text evidence="3">The sequence shown here is derived from an EMBL/GenBank/DDBJ whole genome shotgun (WGS) entry which is preliminary data.</text>
</comment>
<evidence type="ECO:0000256" key="1">
    <source>
        <dbReference type="ARBA" id="ARBA00007430"/>
    </source>
</evidence>
<sequence>MKLNVLIDTADILNINNQIIHFEDIFDKKIDVSLQKNNYLKNKTILITGGAGSIGSSLIKHLLNQNIKKIIALDHSEYGIFQLGLFFKTAIENKKLFLILGDIRNQDTINHIFSTFPIQIIYHAAAYKHIAILENNSTELISVNTEATLNILFTAKKQNAEQFIFISTDKAVNPINKMGISKRITELYLIKEVLTKKDNFKVKILRFGNVFNSNGSIFNIFKFQIENKLPITINHKSMKRYFISKFQATKGLIILSNPLFSSGIYILNMGQPYIIEKILFKILQKLNLDYTPNISYTKSKSKKYEKFDEELNFSYETQEKICSECNKINLNNYNLKKIEMEIKKYSQLLKI</sequence>
<dbReference type="PANTHER" id="PTHR43318">
    <property type="entry name" value="UDP-N-ACETYLGLUCOSAMINE 4,6-DEHYDRATASE"/>
    <property type="match status" value="1"/>
</dbReference>
<dbReference type="InterPro" id="IPR003869">
    <property type="entry name" value="Polysac_CapD-like"/>
</dbReference>
<keyword evidence="4" id="KW-1185">Reference proteome</keyword>
<gene>
    <name evidence="3" type="ORF">C4S77_03390</name>
</gene>
<dbReference type="SUPFAM" id="SSF51735">
    <property type="entry name" value="NAD(P)-binding Rossmann-fold domains"/>
    <property type="match status" value="1"/>
</dbReference>
<evidence type="ECO:0000313" key="3">
    <source>
        <dbReference type="EMBL" id="PQL94220.1"/>
    </source>
</evidence>
<evidence type="ECO:0000259" key="2">
    <source>
        <dbReference type="Pfam" id="PF02719"/>
    </source>
</evidence>
<dbReference type="Gene3D" id="3.40.50.720">
    <property type="entry name" value="NAD(P)-binding Rossmann-like Domain"/>
    <property type="match status" value="1"/>
</dbReference>
<evidence type="ECO:0000313" key="4">
    <source>
        <dbReference type="Proteomes" id="UP000238042"/>
    </source>
</evidence>
<feature type="domain" description="Polysaccharide biosynthesis protein CapD-like" evidence="2">
    <location>
        <begin position="45"/>
        <end position="320"/>
    </location>
</feature>
<dbReference type="PANTHER" id="PTHR43318:SF1">
    <property type="entry name" value="POLYSACCHARIDE BIOSYNTHESIS PROTEIN EPSC-RELATED"/>
    <property type="match status" value="1"/>
</dbReference>
<dbReference type="OrthoDB" id="9803111at2"/>
<dbReference type="AlphaFoldDB" id="A0A2S8AFB8"/>
<dbReference type="InterPro" id="IPR036291">
    <property type="entry name" value="NAD(P)-bd_dom_sf"/>
</dbReference>
<protein>
    <recommendedName>
        <fullName evidence="2">Polysaccharide biosynthesis protein CapD-like domain-containing protein</fullName>
    </recommendedName>
</protein>
<name>A0A2S8AFB8_9FLAO</name>
<dbReference type="InterPro" id="IPR051203">
    <property type="entry name" value="Polysaccharide_Synthase-Rel"/>
</dbReference>
<proteinExistence type="inferred from homology"/>
<reference evidence="3 4" key="1">
    <citation type="submission" date="2018-02" db="EMBL/GenBank/DDBJ databases">
        <title>Genome sequences of Apibacter spp., gut symbionts of Asian honey bees.</title>
        <authorList>
            <person name="Kwong W.K."/>
            <person name="Steele M.I."/>
            <person name="Moran N.A."/>
        </authorList>
    </citation>
    <scope>NUCLEOTIDE SEQUENCE [LARGE SCALE GENOMIC DNA]</scope>
    <source>
        <strain evidence="4">wkB301</strain>
    </source>
</reference>
<dbReference type="Pfam" id="PF02719">
    <property type="entry name" value="Polysacc_synt_2"/>
    <property type="match status" value="1"/>
</dbReference>
<comment type="similarity">
    <text evidence="1">Belongs to the polysaccharide synthase family.</text>
</comment>
<organism evidence="3 4">
    <name type="scientific">Apibacter adventoris</name>
    <dbReference type="NCBI Taxonomy" id="1679466"/>
    <lineage>
        <taxon>Bacteria</taxon>
        <taxon>Pseudomonadati</taxon>
        <taxon>Bacteroidota</taxon>
        <taxon>Flavobacteriia</taxon>
        <taxon>Flavobacteriales</taxon>
        <taxon>Weeksellaceae</taxon>
        <taxon>Apibacter</taxon>
    </lineage>
</organism>
<dbReference type="EMBL" id="PSZM01000024">
    <property type="protein sequence ID" value="PQL94220.1"/>
    <property type="molecule type" value="Genomic_DNA"/>
</dbReference>
<accession>A0A2S8AFB8</accession>
<dbReference type="Proteomes" id="UP000238042">
    <property type="component" value="Unassembled WGS sequence"/>
</dbReference>